<feature type="transmembrane region" description="Helical" evidence="6">
    <location>
        <begin position="258"/>
        <end position="278"/>
    </location>
</feature>
<comment type="subcellular location">
    <subcellularLocation>
        <location evidence="1">Cell membrane</location>
        <topology evidence="1">Multi-pass membrane protein</topology>
    </subcellularLocation>
</comment>
<evidence type="ECO:0000256" key="4">
    <source>
        <dbReference type="ARBA" id="ARBA00022989"/>
    </source>
</evidence>
<keyword evidence="4 6" id="KW-1133">Transmembrane helix</keyword>
<keyword evidence="2" id="KW-1003">Cell membrane</keyword>
<dbReference type="AlphaFoldDB" id="A0A2K1QAW7"/>
<dbReference type="GO" id="GO:0009246">
    <property type="term" value="P:enterobacterial common antigen biosynthetic process"/>
    <property type="evidence" value="ECO:0007669"/>
    <property type="project" value="InterPro"/>
</dbReference>
<dbReference type="PANTHER" id="PTHR30250">
    <property type="entry name" value="PST FAMILY PREDICTED COLANIC ACID TRANSPORTER"/>
    <property type="match status" value="1"/>
</dbReference>
<dbReference type="InterPro" id="IPR050833">
    <property type="entry name" value="Poly_Biosynth_Transport"/>
</dbReference>
<dbReference type="OrthoDB" id="9769862at2"/>
<feature type="transmembrane region" description="Helical" evidence="6">
    <location>
        <begin position="86"/>
        <end position="110"/>
    </location>
</feature>
<accession>A0A2K1QAW7</accession>
<dbReference type="EMBL" id="NWUO01000005">
    <property type="protein sequence ID" value="PNS12172.1"/>
    <property type="molecule type" value="Genomic_DNA"/>
</dbReference>
<dbReference type="PANTHER" id="PTHR30250:SF30">
    <property type="entry name" value="LIPID III FLIPPASE"/>
    <property type="match status" value="1"/>
</dbReference>
<evidence type="ECO:0000313" key="8">
    <source>
        <dbReference type="Proteomes" id="UP000236345"/>
    </source>
</evidence>
<dbReference type="InterPro" id="IPR002797">
    <property type="entry name" value="Polysacc_synth"/>
</dbReference>
<evidence type="ECO:0000256" key="5">
    <source>
        <dbReference type="ARBA" id="ARBA00023136"/>
    </source>
</evidence>
<name>A0A2K1QAW7_9GAMM</name>
<evidence type="ECO:0000256" key="6">
    <source>
        <dbReference type="SAM" id="Phobius"/>
    </source>
</evidence>
<keyword evidence="3 6" id="KW-0812">Transmembrane</keyword>
<feature type="transmembrane region" description="Helical" evidence="6">
    <location>
        <begin position="176"/>
        <end position="195"/>
    </location>
</feature>
<comment type="caution">
    <text evidence="7">The sequence shown here is derived from an EMBL/GenBank/DDBJ whole genome shotgun (WGS) entry which is preliminary data.</text>
</comment>
<proteinExistence type="predicted"/>
<dbReference type="RefSeq" id="WP_103059527.1">
    <property type="nucleotide sequence ID" value="NZ_BSOF01000029.1"/>
</dbReference>
<sequence>MNLVRTSILSFIATLVKMIAGLIINKAIALFIGPGGLAVIGQFQNVSTLIQTVAQGGINAGVTKYTAEFNAEEARIKQLWSTAIKLTVTFTTIVSIVLLISSKQISYYVFNTTDNYFIFIIFAFTLLLFTVNQLLLSILNGLKQIKTFITINIAQSVCSLLFTSLLIYLYHLEGALVALVTNQSIVFVILLWKLRNHNIISLEKFKDKWQPAQAKVLFKYSLMALVTACSLPLSQIVVRDYIANTLSWKYAGYWQAMTYISTTYLTVITVALATYYLPRLSEISDKLELKREIYNGYKLIIPFVSILAFAVYMLRDLALWLLFTPEFKPMFVLFKWQMVGDVIKIAAWLISYLMLAKAMTKTFIITEILFAISFSGLSIFFLNVFGFVGLSYAFAANYFLYFVAMIILMRKHFY</sequence>
<keyword evidence="8" id="KW-1185">Reference proteome</keyword>
<feature type="transmembrane region" description="Helical" evidence="6">
    <location>
        <begin position="334"/>
        <end position="355"/>
    </location>
</feature>
<dbReference type="InterPro" id="IPR044550">
    <property type="entry name" value="WzxE"/>
</dbReference>
<evidence type="ECO:0000313" key="7">
    <source>
        <dbReference type="EMBL" id="PNS12172.1"/>
    </source>
</evidence>
<feature type="transmembrane region" description="Helical" evidence="6">
    <location>
        <begin position="116"/>
        <end position="136"/>
    </location>
</feature>
<evidence type="ECO:0000256" key="2">
    <source>
        <dbReference type="ARBA" id="ARBA00022475"/>
    </source>
</evidence>
<feature type="transmembrane region" description="Helical" evidence="6">
    <location>
        <begin position="362"/>
        <end position="384"/>
    </location>
</feature>
<dbReference type="GO" id="GO:0005886">
    <property type="term" value="C:plasma membrane"/>
    <property type="evidence" value="ECO:0007669"/>
    <property type="project" value="UniProtKB-SubCell"/>
</dbReference>
<protein>
    <submittedName>
        <fullName evidence="7">O-antigen flippase</fullName>
    </submittedName>
</protein>
<evidence type="ECO:0000256" key="1">
    <source>
        <dbReference type="ARBA" id="ARBA00004651"/>
    </source>
</evidence>
<feature type="transmembrane region" description="Helical" evidence="6">
    <location>
        <begin position="390"/>
        <end position="409"/>
    </location>
</feature>
<dbReference type="CDD" id="cd13125">
    <property type="entry name" value="MATE_like_10"/>
    <property type="match status" value="1"/>
</dbReference>
<evidence type="ECO:0000256" key="3">
    <source>
        <dbReference type="ARBA" id="ARBA00022692"/>
    </source>
</evidence>
<feature type="transmembrane region" description="Helical" evidence="6">
    <location>
        <begin position="216"/>
        <end position="238"/>
    </location>
</feature>
<dbReference type="Proteomes" id="UP000236345">
    <property type="component" value="Unassembled WGS sequence"/>
</dbReference>
<gene>
    <name evidence="7" type="ORF">COO59_08300</name>
</gene>
<dbReference type="Pfam" id="PF01943">
    <property type="entry name" value="Polysacc_synt"/>
    <property type="match status" value="1"/>
</dbReference>
<keyword evidence="5 6" id="KW-0472">Membrane</keyword>
<reference evidence="8" key="1">
    <citation type="submission" date="2017-09" db="EMBL/GenBank/DDBJ databases">
        <authorList>
            <person name="Palmer M."/>
            <person name="Steenkamp E.T."/>
            <person name="Coetzee M.P."/>
            <person name="Avontuur J.R."/>
            <person name="Van Zyl E."/>
            <person name="Chan W.-Y."/>
            <person name="Blom J."/>
            <person name="Venter S.N."/>
        </authorList>
    </citation>
    <scope>NUCLEOTIDE SEQUENCE [LARGE SCALE GENOMIC DNA]</scope>
    <source>
        <strain evidence="8">QC88-366</strain>
    </source>
</reference>
<organism evidence="7 8">
    <name type="scientific">Mixta theicola</name>
    <dbReference type="NCBI Taxonomy" id="1458355"/>
    <lineage>
        <taxon>Bacteria</taxon>
        <taxon>Pseudomonadati</taxon>
        <taxon>Pseudomonadota</taxon>
        <taxon>Gammaproteobacteria</taxon>
        <taxon>Enterobacterales</taxon>
        <taxon>Erwiniaceae</taxon>
        <taxon>Mixta</taxon>
    </lineage>
</organism>
<feature type="transmembrane region" description="Helical" evidence="6">
    <location>
        <begin position="6"/>
        <end position="24"/>
    </location>
</feature>
<feature type="transmembrane region" description="Helical" evidence="6">
    <location>
        <begin position="299"/>
        <end position="322"/>
    </location>
</feature>
<feature type="transmembrane region" description="Helical" evidence="6">
    <location>
        <begin position="148"/>
        <end position="170"/>
    </location>
</feature>